<reference evidence="1 2" key="1">
    <citation type="submission" date="2021-01" db="EMBL/GenBank/DDBJ databases">
        <title>FDA dAtabase for Regulatory Grade micrObial Sequences (FDA-ARGOS): Supporting development and validation of Infectious Disease Dx tests.</title>
        <authorList>
            <person name="Nelson B."/>
            <person name="Plummer A."/>
            <person name="Tallon L."/>
            <person name="Sadzewicz L."/>
            <person name="Zhao X."/>
            <person name="Boylan J."/>
            <person name="Ott S."/>
            <person name="Bowen H."/>
            <person name="Vavikolanu K."/>
            <person name="Mehta A."/>
            <person name="Aluvathingal J."/>
            <person name="Nadendla S."/>
            <person name="Myers T."/>
            <person name="Yan Y."/>
            <person name="Sichtig H."/>
        </authorList>
    </citation>
    <scope>NUCLEOTIDE SEQUENCE [LARGE SCALE GENOMIC DNA]</scope>
    <source>
        <strain evidence="1 2">FDAARGOS_1161</strain>
    </source>
</reference>
<dbReference type="RefSeq" id="WP_051387713.1">
    <property type="nucleotide sequence ID" value="NZ_CP068053.1"/>
</dbReference>
<name>A0A974NQR2_PERPY</name>
<accession>A0A974NQR2</accession>
<proteinExistence type="predicted"/>
<dbReference type="KEGG" id="ppsr:I6J18_09810"/>
<sequence length="143" mass="15915">MLSRIVKVNSLSLKVLSFSALLQIGDCSYADASSKAFALQRYKSVFDGEEANCVDYPIFHLPSVYLPITEPVQTTFKQSKPFIKVNQINIVGATLSSIIGIGNINHSSMESRIMHIRQVPYKQNKQEQLNEINEGLPAEPNDS</sequence>
<gene>
    <name evidence="1" type="ORF">I6J18_09810</name>
</gene>
<dbReference type="Pfam" id="PF10970">
    <property type="entry name" value="GerPE"/>
    <property type="match status" value="1"/>
</dbReference>
<dbReference type="InterPro" id="IPR024496">
    <property type="entry name" value="Spore_germ_GerPE"/>
</dbReference>
<evidence type="ECO:0000313" key="2">
    <source>
        <dbReference type="Proteomes" id="UP000595254"/>
    </source>
</evidence>
<dbReference type="EMBL" id="CP068053">
    <property type="protein sequence ID" value="QQT02101.1"/>
    <property type="molecule type" value="Genomic_DNA"/>
</dbReference>
<dbReference type="Proteomes" id="UP000595254">
    <property type="component" value="Chromosome"/>
</dbReference>
<keyword evidence="2" id="KW-1185">Reference proteome</keyword>
<protein>
    <submittedName>
        <fullName evidence="1">Spore germination protein GerPE</fullName>
    </submittedName>
</protein>
<evidence type="ECO:0000313" key="1">
    <source>
        <dbReference type="EMBL" id="QQT02101.1"/>
    </source>
</evidence>
<organism evidence="1 2">
    <name type="scientific">Peribacillus psychrosaccharolyticus</name>
    <name type="common">Bacillus psychrosaccharolyticus</name>
    <dbReference type="NCBI Taxonomy" id="1407"/>
    <lineage>
        <taxon>Bacteria</taxon>
        <taxon>Bacillati</taxon>
        <taxon>Bacillota</taxon>
        <taxon>Bacilli</taxon>
        <taxon>Bacillales</taxon>
        <taxon>Bacillaceae</taxon>
        <taxon>Peribacillus</taxon>
    </lineage>
</organism>
<dbReference type="AlphaFoldDB" id="A0A974NQR2"/>